<evidence type="ECO:0008006" key="3">
    <source>
        <dbReference type="Google" id="ProtNLM"/>
    </source>
</evidence>
<keyword evidence="2" id="KW-1185">Reference proteome</keyword>
<dbReference type="Proteomes" id="UP000242592">
    <property type="component" value="Unassembled WGS sequence"/>
</dbReference>
<organism evidence="1 2">
    <name type="scientific">Thermosipho atlanticus DSM 15807</name>
    <dbReference type="NCBI Taxonomy" id="1123380"/>
    <lineage>
        <taxon>Bacteria</taxon>
        <taxon>Thermotogati</taxon>
        <taxon>Thermotogota</taxon>
        <taxon>Thermotogae</taxon>
        <taxon>Thermotogales</taxon>
        <taxon>Fervidobacteriaceae</taxon>
        <taxon>Thermosipho</taxon>
    </lineage>
</organism>
<dbReference type="RefSeq" id="WP_073072356.1">
    <property type="nucleotide sequence ID" value="NZ_FQXN01000002.1"/>
</dbReference>
<evidence type="ECO:0000313" key="2">
    <source>
        <dbReference type="Proteomes" id="UP000242592"/>
    </source>
</evidence>
<proteinExistence type="predicted"/>
<dbReference type="AlphaFoldDB" id="A0A1M5S254"/>
<gene>
    <name evidence="1" type="ORF">SAMN02745199_0759</name>
</gene>
<reference evidence="2" key="1">
    <citation type="submission" date="2016-11" db="EMBL/GenBank/DDBJ databases">
        <authorList>
            <person name="Varghese N."/>
            <person name="Submissions S."/>
        </authorList>
    </citation>
    <scope>NUCLEOTIDE SEQUENCE [LARGE SCALE GENOMIC DNA]</scope>
    <source>
        <strain evidence="2">DSM 15807</strain>
    </source>
</reference>
<dbReference type="Gene3D" id="3.40.50.300">
    <property type="entry name" value="P-loop containing nucleotide triphosphate hydrolases"/>
    <property type="match status" value="1"/>
</dbReference>
<accession>A0A1M5S254</accession>
<evidence type="ECO:0000313" key="1">
    <source>
        <dbReference type="EMBL" id="SHH32539.1"/>
    </source>
</evidence>
<dbReference type="SUPFAM" id="SSF52540">
    <property type="entry name" value="P-loop containing nucleoside triphosphate hydrolases"/>
    <property type="match status" value="1"/>
</dbReference>
<dbReference type="OrthoDB" id="9779501at2"/>
<name>A0A1M5S254_9BACT</name>
<sequence length="214" mass="24004">MSKNYVFIGLFGSGKTEVAINYALYLRGEYDKVAIADVDIISPYFRTRDVIEQLEEKGVKVITPPGVLKYADLPIISGAVAGYLQNKEYKTVLDVGGEENGVVVVGYLKPYLEDAEVSLVINTRRPFTSTVEGIIKTYEQLRKIAKVEVKYLVNNTNLSTETTNEIILEGEEIVSKASEILKVPVKFTVVPDFIKAINTKYPVFRITRFMKMGF</sequence>
<dbReference type="STRING" id="1123380.SAMN02745199_0759"/>
<dbReference type="InterPro" id="IPR027417">
    <property type="entry name" value="P-loop_NTPase"/>
</dbReference>
<protein>
    <recommendedName>
        <fullName evidence="3">CobQ/CobB/MinD/ParA nucleotide binding domain-containing protein</fullName>
    </recommendedName>
</protein>
<dbReference type="EMBL" id="FQXN01000002">
    <property type="protein sequence ID" value="SHH32539.1"/>
    <property type="molecule type" value="Genomic_DNA"/>
</dbReference>